<accession>A0A1I0LZX5</accession>
<feature type="domain" description="Inner membrane protein YgaP-like transmembrane" evidence="2">
    <location>
        <begin position="4"/>
        <end position="69"/>
    </location>
</feature>
<evidence type="ECO:0000313" key="4">
    <source>
        <dbReference type="Proteomes" id="UP000183275"/>
    </source>
</evidence>
<evidence type="ECO:0000313" key="3">
    <source>
        <dbReference type="EMBL" id="SEV80728.1"/>
    </source>
</evidence>
<dbReference type="AlphaFoldDB" id="A0A1I0LZX5"/>
<dbReference type="STRING" id="1202768.SAMN05216285_0144"/>
<dbReference type="RefSeq" id="WP_049992253.1">
    <property type="nucleotide sequence ID" value="NZ_FOIS01000001.1"/>
</dbReference>
<keyword evidence="4" id="KW-1185">Reference proteome</keyword>
<keyword evidence="1" id="KW-0812">Transmembrane</keyword>
<sequence length="76" mass="7965">MALERNVGGLDRVMRGVAGIWLVVVAVAAALDERRVTAATAALAGIGLLFNWRTQFCGCNAVFGIDTTEDELAADA</sequence>
<reference evidence="4" key="1">
    <citation type="submission" date="2016-10" db="EMBL/GenBank/DDBJ databases">
        <authorList>
            <person name="Varghese N."/>
        </authorList>
    </citation>
    <scope>NUCLEOTIDE SEQUENCE [LARGE SCALE GENOMIC DNA]</scope>
    <source>
        <strain evidence="4">CGMCC 1.12284</strain>
    </source>
</reference>
<keyword evidence="1" id="KW-1133">Transmembrane helix</keyword>
<feature type="transmembrane region" description="Helical" evidence="1">
    <location>
        <begin position="12"/>
        <end position="31"/>
    </location>
</feature>
<dbReference type="InterPro" id="IPR021309">
    <property type="entry name" value="YgaP-like_TM"/>
</dbReference>
<dbReference type="EMBL" id="FOIS01000001">
    <property type="protein sequence ID" value="SEV80728.1"/>
    <property type="molecule type" value="Genomic_DNA"/>
</dbReference>
<organism evidence="3 4">
    <name type="scientific">Natrinema salifodinae</name>
    <dbReference type="NCBI Taxonomy" id="1202768"/>
    <lineage>
        <taxon>Archaea</taxon>
        <taxon>Methanobacteriati</taxon>
        <taxon>Methanobacteriota</taxon>
        <taxon>Stenosarchaea group</taxon>
        <taxon>Halobacteria</taxon>
        <taxon>Halobacteriales</taxon>
        <taxon>Natrialbaceae</taxon>
        <taxon>Natrinema</taxon>
    </lineage>
</organism>
<dbReference type="eggNOG" id="arCOG07779">
    <property type="taxonomic scope" value="Archaea"/>
</dbReference>
<name>A0A1I0LZX5_9EURY</name>
<evidence type="ECO:0000256" key="1">
    <source>
        <dbReference type="SAM" id="Phobius"/>
    </source>
</evidence>
<dbReference type="Pfam" id="PF11127">
    <property type="entry name" value="YgaP-like_TM"/>
    <property type="match status" value="1"/>
</dbReference>
<keyword evidence="1" id="KW-0472">Membrane</keyword>
<gene>
    <name evidence="3" type="ORF">SAMN05216285_0144</name>
</gene>
<proteinExistence type="predicted"/>
<dbReference type="Proteomes" id="UP000183275">
    <property type="component" value="Unassembled WGS sequence"/>
</dbReference>
<evidence type="ECO:0000259" key="2">
    <source>
        <dbReference type="Pfam" id="PF11127"/>
    </source>
</evidence>
<protein>
    <recommendedName>
        <fullName evidence="2">Inner membrane protein YgaP-like transmembrane domain-containing protein</fullName>
    </recommendedName>
</protein>